<dbReference type="PANTHER" id="PTHR11475">
    <property type="entry name" value="OXIDASE/PEROXIDASE"/>
    <property type="match status" value="1"/>
</dbReference>
<dbReference type="EMBL" id="JBHSKG010000020">
    <property type="protein sequence ID" value="MFC5142000.1"/>
    <property type="molecule type" value="Genomic_DNA"/>
</dbReference>
<dbReference type="PANTHER" id="PTHR11475:SF4">
    <property type="entry name" value="CHORION PEROXIDASE"/>
    <property type="match status" value="1"/>
</dbReference>
<comment type="subcellular location">
    <subcellularLocation>
        <location evidence="1">Secreted</location>
    </subcellularLocation>
</comment>
<comment type="caution">
    <text evidence="4">The sequence shown here is derived from an EMBL/GenBank/DDBJ whole genome shotgun (WGS) entry which is preliminary data.</text>
</comment>
<dbReference type="Proteomes" id="UP001596175">
    <property type="component" value="Unassembled WGS sequence"/>
</dbReference>
<sequence length="498" mass="55313">MGHGALKGGLNAPRSTFYDEGKFGRLFPALPPFASDTATVRDALMEIGAPEGPMDPRDDLSDPVRLVTEAEESVNNPDNPRLAAGFTFLGQFLDHDMTFDPTSSLARRQDPESIRNFRIPVLDLDSVYGSGPGNAPHLYDQLVDEGRTTMLIEEIPASAARSIDGSSRYDHPRNWQCVSLIGDPRNDENLIVSQLHLAMLRFHNKVVADVRADLGAGADADDVFAEAQRIVRWHYQWIVLHEFLPATVGTAVVEDVLNNGRRYYRWRNSPYIPVEFAVAAYRFGHSQVRPSYRANFGTDATDPAKQFFPLIFKPGPHPDPADPDDLRGGVRAARRFIDWQTFFDFGDGRSRRNKKIDTKLSTVLFDLLGQPQGTPTSLATRNLLRGLTMGVPSGQRVASAMGLTRLATADLQDMQEYGLHHRTPLWFYILREADVQTNGEHLGAVGGRIVTEVLVGLMEGDNHSYLRQDPDWTPTYGTNDDFRITDLLSAAGVVAEIP</sequence>
<dbReference type="CDD" id="cd09819">
    <property type="entry name" value="An_peroxidase_bacterial_1"/>
    <property type="match status" value="1"/>
</dbReference>
<dbReference type="PRINTS" id="PR00457">
    <property type="entry name" value="ANPEROXIDASE"/>
</dbReference>
<name>A0ABV9ZLA5_9PSEU</name>
<dbReference type="SUPFAM" id="SSF48113">
    <property type="entry name" value="Heme-dependent peroxidases"/>
    <property type="match status" value="1"/>
</dbReference>
<dbReference type="GO" id="GO:0004601">
    <property type="term" value="F:peroxidase activity"/>
    <property type="evidence" value="ECO:0007669"/>
    <property type="project" value="UniProtKB-KW"/>
</dbReference>
<keyword evidence="5" id="KW-1185">Reference proteome</keyword>
<dbReference type="InterPro" id="IPR037120">
    <property type="entry name" value="Haem_peroxidase_sf_animal"/>
</dbReference>
<keyword evidence="2" id="KW-0964">Secreted</keyword>
<evidence type="ECO:0000313" key="5">
    <source>
        <dbReference type="Proteomes" id="UP001596175"/>
    </source>
</evidence>
<evidence type="ECO:0000256" key="2">
    <source>
        <dbReference type="ARBA" id="ARBA00022525"/>
    </source>
</evidence>
<dbReference type="Gene3D" id="1.10.640.10">
    <property type="entry name" value="Haem peroxidase domain superfamily, animal type"/>
    <property type="match status" value="1"/>
</dbReference>
<dbReference type="PROSITE" id="PS50292">
    <property type="entry name" value="PEROXIDASE_3"/>
    <property type="match status" value="1"/>
</dbReference>
<organism evidence="4 5">
    <name type="scientific">Actinomycetospora rhizophila</name>
    <dbReference type="NCBI Taxonomy" id="1416876"/>
    <lineage>
        <taxon>Bacteria</taxon>
        <taxon>Bacillati</taxon>
        <taxon>Actinomycetota</taxon>
        <taxon>Actinomycetes</taxon>
        <taxon>Pseudonocardiales</taxon>
        <taxon>Pseudonocardiaceae</taxon>
        <taxon>Actinomycetospora</taxon>
    </lineage>
</organism>
<reference evidence="5" key="1">
    <citation type="journal article" date="2019" name="Int. J. Syst. Evol. Microbiol.">
        <title>The Global Catalogue of Microorganisms (GCM) 10K type strain sequencing project: providing services to taxonomists for standard genome sequencing and annotation.</title>
        <authorList>
            <consortium name="The Broad Institute Genomics Platform"/>
            <consortium name="The Broad Institute Genome Sequencing Center for Infectious Disease"/>
            <person name="Wu L."/>
            <person name="Ma J."/>
        </authorList>
    </citation>
    <scope>NUCLEOTIDE SEQUENCE [LARGE SCALE GENOMIC DNA]</scope>
    <source>
        <strain evidence="5">XZYJ18</strain>
    </source>
</reference>
<keyword evidence="4" id="KW-0575">Peroxidase</keyword>
<dbReference type="InterPro" id="IPR010255">
    <property type="entry name" value="Haem_peroxidase_sf"/>
</dbReference>
<evidence type="ECO:0000256" key="3">
    <source>
        <dbReference type="ARBA" id="ARBA00023180"/>
    </source>
</evidence>
<keyword evidence="3" id="KW-0325">Glycoprotein</keyword>
<dbReference type="Pfam" id="PF03098">
    <property type="entry name" value="An_peroxidase"/>
    <property type="match status" value="1"/>
</dbReference>
<dbReference type="InterPro" id="IPR019791">
    <property type="entry name" value="Haem_peroxidase_animal"/>
</dbReference>
<protein>
    <submittedName>
        <fullName evidence="4">Heme peroxidase family protein</fullName>
    </submittedName>
</protein>
<dbReference type="RefSeq" id="WP_378024135.1">
    <property type="nucleotide sequence ID" value="NZ_JBHSKG010000020.1"/>
</dbReference>
<accession>A0ABV9ZLA5</accession>
<keyword evidence="4" id="KW-0560">Oxidoreductase</keyword>
<proteinExistence type="predicted"/>
<evidence type="ECO:0000313" key="4">
    <source>
        <dbReference type="EMBL" id="MFC5142000.1"/>
    </source>
</evidence>
<evidence type="ECO:0000256" key="1">
    <source>
        <dbReference type="ARBA" id="ARBA00004613"/>
    </source>
</evidence>
<gene>
    <name evidence="4" type="ORF">ACFPK1_27450</name>
</gene>